<evidence type="ECO:0000256" key="1">
    <source>
        <dbReference type="ARBA" id="ARBA00004141"/>
    </source>
</evidence>
<comment type="subunit">
    <text evidence="8">Interacts with the Sec translocase complex via SecD. Specifically interacts with transmembrane segments of nascent integral membrane proteins during membrane integration.</text>
</comment>
<accession>A0ABP6T0V6</accession>
<feature type="domain" description="Membrane insertase YidC/Oxa/ALB C-terminal" evidence="14">
    <location>
        <begin position="31"/>
        <end position="217"/>
    </location>
</feature>
<dbReference type="InterPro" id="IPR028055">
    <property type="entry name" value="YidC/Oxa/ALB_C"/>
</dbReference>
<gene>
    <name evidence="15" type="ORF">GCM10020369_40220</name>
</gene>
<evidence type="ECO:0000313" key="16">
    <source>
        <dbReference type="Proteomes" id="UP001501676"/>
    </source>
</evidence>
<evidence type="ECO:0000256" key="11">
    <source>
        <dbReference type="ARBA" id="ARBA00033342"/>
    </source>
</evidence>
<keyword evidence="6 13" id="KW-0472">Membrane</keyword>
<dbReference type="InterPro" id="IPR001708">
    <property type="entry name" value="YidC/ALB3/OXA1/COX18"/>
</dbReference>
<name>A0ABP6T0V6_9ACTN</name>
<dbReference type="PANTHER" id="PTHR12428">
    <property type="entry name" value="OXA1"/>
    <property type="match status" value="1"/>
</dbReference>
<keyword evidence="4 12" id="KW-0812">Transmembrane</keyword>
<evidence type="ECO:0000256" key="2">
    <source>
        <dbReference type="ARBA" id="ARBA00010527"/>
    </source>
</evidence>
<evidence type="ECO:0000256" key="3">
    <source>
        <dbReference type="ARBA" id="ARBA00015325"/>
    </source>
</evidence>
<dbReference type="EMBL" id="BAAAYN010000025">
    <property type="protein sequence ID" value="GAA3389580.1"/>
    <property type="molecule type" value="Genomic_DNA"/>
</dbReference>
<keyword evidence="16" id="KW-1185">Reference proteome</keyword>
<evidence type="ECO:0000256" key="4">
    <source>
        <dbReference type="ARBA" id="ARBA00022692"/>
    </source>
</evidence>
<evidence type="ECO:0000256" key="12">
    <source>
        <dbReference type="RuleBase" id="RU003945"/>
    </source>
</evidence>
<feature type="transmembrane region" description="Helical" evidence="13">
    <location>
        <begin position="145"/>
        <end position="168"/>
    </location>
</feature>
<dbReference type="RefSeq" id="WP_345729705.1">
    <property type="nucleotide sequence ID" value="NZ_BAAAYN010000025.1"/>
</dbReference>
<comment type="subcellular location">
    <subcellularLocation>
        <location evidence="1 12">Membrane</location>
        <topology evidence="1 12">Multi-pass membrane protein</topology>
    </subcellularLocation>
</comment>
<protein>
    <recommendedName>
        <fullName evidence="3">Membrane protein insertase YidC</fullName>
    </recommendedName>
    <alternativeName>
        <fullName evidence="11">Foldase YidC</fullName>
    </alternativeName>
    <alternativeName>
        <fullName evidence="10">Membrane integrase YidC</fullName>
    </alternativeName>
    <alternativeName>
        <fullName evidence="9">Membrane protein YidC</fullName>
    </alternativeName>
</protein>
<evidence type="ECO:0000313" key="15">
    <source>
        <dbReference type="EMBL" id="GAA3389580.1"/>
    </source>
</evidence>
<dbReference type="NCBIfam" id="TIGR03592">
    <property type="entry name" value="yidC_oxa1_cterm"/>
    <property type="match status" value="1"/>
</dbReference>
<evidence type="ECO:0000256" key="5">
    <source>
        <dbReference type="ARBA" id="ARBA00022989"/>
    </source>
</evidence>
<dbReference type="Proteomes" id="UP001501676">
    <property type="component" value="Unassembled WGS sequence"/>
</dbReference>
<dbReference type="Pfam" id="PF02096">
    <property type="entry name" value="60KD_IMP"/>
    <property type="match status" value="1"/>
</dbReference>
<evidence type="ECO:0000256" key="10">
    <source>
        <dbReference type="ARBA" id="ARBA00033245"/>
    </source>
</evidence>
<comment type="function">
    <text evidence="7">Required for the insertion and/or proper folding and/or complex formation of integral membrane proteins into the membrane. Involved in integration of membrane proteins that insert both dependently and independently of the Sec translocase complex, as well as at least some lipoproteins. Aids folding of multispanning membrane proteins.</text>
</comment>
<comment type="caution">
    <text evidence="15">The sequence shown here is derived from an EMBL/GenBank/DDBJ whole genome shotgun (WGS) entry which is preliminary data.</text>
</comment>
<keyword evidence="5 13" id="KW-1133">Transmembrane helix</keyword>
<evidence type="ECO:0000256" key="9">
    <source>
        <dbReference type="ARBA" id="ARBA00031538"/>
    </source>
</evidence>
<evidence type="ECO:0000256" key="7">
    <source>
        <dbReference type="ARBA" id="ARBA00025034"/>
    </source>
</evidence>
<organism evidence="15 16">
    <name type="scientific">Cryptosporangium minutisporangium</name>
    <dbReference type="NCBI Taxonomy" id="113569"/>
    <lineage>
        <taxon>Bacteria</taxon>
        <taxon>Bacillati</taxon>
        <taxon>Actinomycetota</taxon>
        <taxon>Actinomycetes</taxon>
        <taxon>Cryptosporangiales</taxon>
        <taxon>Cryptosporangiaceae</taxon>
        <taxon>Cryptosporangium</taxon>
    </lineage>
</organism>
<feature type="transmembrane region" description="Helical" evidence="13">
    <location>
        <begin position="98"/>
        <end position="115"/>
    </location>
</feature>
<sequence>MSVLPVSLAYSLVESTSTLLDPVFGGAATAAAIVLATALVRLLLVPLTFRQIAVERRRARLAPRVSTLRATHRHDPVRAASEVAALYRTEGVGALPTLLPLVVQAPFFLTLYSLFSTSTVDGTPNALLGRELGGVPLGDHWHDGALLGVHGLVFVVVLGLFVLTAIVAARRLRRLGQPTWLALTPYVAVVFAVTVPLAAALYLLTSTVWTTLENAVLRDRLVSPPT</sequence>
<evidence type="ECO:0000256" key="6">
    <source>
        <dbReference type="ARBA" id="ARBA00023136"/>
    </source>
</evidence>
<feature type="transmembrane region" description="Helical" evidence="13">
    <location>
        <begin position="23"/>
        <end position="49"/>
    </location>
</feature>
<evidence type="ECO:0000256" key="13">
    <source>
        <dbReference type="SAM" id="Phobius"/>
    </source>
</evidence>
<evidence type="ECO:0000259" key="14">
    <source>
        <dbReference type="Pfam" id="PF02096"/>
    </source>
</evidence>
<proteinExistence type="inferred from homology"/>
<feature type="transmembrane region" description="Helical" evidence="13">
    <location>
        <begin position="180"/>
        <end position="204"/>
    </location>
</feature>
<dbReference type="PANTHER" id="PTHR12428:SF65">
    <property type="entry name" value="CYTOCHROME C OXIDASE ASSEMBLY PROTEIN COX18, MITOCHONDRIAL"/>
    <property type="match status" value="1"/>
</dbReference>
<evidence type="ECO:0000256" key="8">
    <source>
        <dbReference type="ARBA" id="ARBA00026028"/>
    </source>
</evidence>
<reference evidence="16" key="1">
    <citation type="journal article" date="2019" name="Int. J. Syst. Evol. Microbiol.">
        <title>The Global Catalogue of Microorganisms (GCM) 10K type strain sequencing project: providing services to taxonomists for standard genome sequencing and annotation.</title>
        <authorList>
            <consortium name="The Broad Institute Genomics Platform"/>
            <consortium name="The Broad Institute Genome Sequencing Center for Infectious Disease"/>
            <person name="Wu L."/>
            <person name="Ma J."/>
        </authorList>
    </citation>
    <scope>NUCLEOTIDE SEQUENCE [LARGE SCALE GENOMIC DNA]</scope>
    <source>
        <strain evidence="16">JCM 9458</strain>
    </source>
</reference>
<comment type="similarity">
    <text evidence="2">Belongs to the OXA1/ALB3/YidC family. Type 1 subfamily.</text>
</comment>